<evidence type="ECO:0000313" key="4">
    <source>
        <dbReference type="Proteomes" id="UP000277582"/>
    </source>
</evidence>
<dbReference type="NCBIfam" id="TIGR02580">
    <property type="entry name" value="cas_RAMP_Cmr4"/>
    <property type="match status" value="1"/>
</dbReference>
<dbReference type="Proteomes" id="UP000277582">
    <property type="component" value="Unassembled WGS sequence"/>
</dbReference>
<keyword evidence="1" id="KW-0051">Antiviral defense</keyword>
<gene>
    <name evidence="3" type="primary">cmr4</name>
    <name evidence="3" type="ORF">D6D85_07050</name>
</gene>
<dbReference type="OrthoDB" id="44077at2157"/>
<reference evidence="3 4" key="1">
    <citation type="submission" date="2018-10" db="EMBL/GenBank/DDBJ databases">
        <title>Co-occurring genomic capacity for anaerobic methane metabolism and dissimilatory sulfite reduction discovered in the Korarchaeota.</title>
        <authorList>
            <person name="Mckay L.J."/>
            <person name="Dlakic M."/>
            <person name="Fields M.W."/>
            <person name="Delmont T.O."/>
            <person name="Eren A.M."/>
            <person name="Jay Z.J."/>
            <person name="Klingelsmith K.B."/>
            <person name="Rusch D.B."/>
            <person name="Inskeep W.P."/>
        </authorList>
    </citation>
    <scope>NUCLEOTIDE SEQUENCE [LARGE SCALE GENOMIC DNA]</scope>
    <source>
        <strain evidence="3 4">MDKW</strain>
    </source>
</reference>
<dbReference type="Pfam" id="PF03787">
    <property type="entry name" value="RAMPs"/>
    <property type="match status" value="1"/>
</dbReference>
<dbReference type="PANTHER" id="PTHR36700:SF1">
    <property type="entry name" value="CRISPR SYSTEM CMR SUBUNIT CMR4"/>
    <property type="match status" value="1"/>
</dbReference>
<proteinExistence type="predicted"/>
<organism evidence="3 4">
    <name type="scientific">Candidatus Methanodesulfokora washburnensis</name>
    <dbReference type="NCBI Taxonomy" id="2478471"/>
    <lineage>
        <taxon>Archaea</taxon>
        <taxon>Thermoproteota</taxon>
        <taxon>Candidatus Korarchaeia</taxon>
        <taxon>Candidatus Korarchaeia incertae sedis</taxon>
        <taxon>Candidatus Methanodesulfokora</taxon>
    </lineage>
</organism>
<feature type="domain" description="CRISPR type III-associated protein" evidence="2">
    <location>
        <begin position="38"/>
        <end position="328"/>
    </location>
</feature>
<dbReference type="GO" id="GO:0051607">
    <property type="term" value="P:defense response to virus"/>
    <property type="evidence" value="ECO:0007669"/>
    <property type="project" value="UniProtKB-KW"/>
</dbReference>
<protein>
    <submittedName>
        <fullName evidence="3">Type III-B CRISPR module RAMP protein Cmr4</fullName>
    </submittedName>
</protein>
<dbReference type="InterPro" id="IPR013410">
    <property type="entry name" value="CRISPR-assoc_RAMP_Cmr4"/>
</dbReference>
<name>A0A429GM97_9CREN</name>
<dbReference type="EMBL" id="RCOS01000081">
    <property type="protein sequence ID" value="RSN74968.1"/>
    <property type="molecule type" value="Genomic_DNA"/>
</dbReference>
<dbReference type="AlphaFoldDB" id="A0A429GM97"/>
<sequence length="332" mass="36492">MNRKLFIFPYDIFLCSMQGGSLMNIQTCSRGVPYLLFAVTPIHAGTGKEEGEYVDLPIQRDFLGLPVIWGSSIKGALRTTYRIKKAEGSSGGDISKASDEETIIFGPERERAHEHAGSLLVTDAKSFIVPVPSLRGVVSFVTCPIMLENAKKIFELCGYSNLATVINEIIQISKSKGVAVAGSSKIIIKNKVMLRDRIFDAIEESNIGQKIKSLISSLNIPISVDFIQERAVVLPDDEGVPFISRSTMSVTRISLDYRTKTVKEGALWTEEYVPESTMFVTALIALSPRKPGVSIDPIDELRKVVANGQKDFYLILGGHETIGKGIIKFCGW</sequence>
<dbReference type="InterPro" id="IPR005537">
    <property type="entry name" value="RAMP_III_fam"/>
</dbReference>
<keyword evidence="4" id="KW-1185">Reference proteome</keyword>
<evidence type="ECO:0000313" key="3">
    <source>
        <dbReference type="EMBL" id="RSN74968.1"/>
    </source>
</evidence>
<comment type="caution">
    <text evidence="3">The sequence shown here is derived from an EMBL/GenBank/DDBJ whole genome shotgun (WGS) entry which is preliminary data.</text>
</comment>
<dbReference type="PANTHER" id="PTHR36700">
    <property type="entry name" value="CRISPR SYSTEM CMR SUBUNIT CMR4"/>
    <property type="match status" value="1"/>
</dbReference>
<accession>A0A429GM97</accession>
<evidence type="ECO:0000256" key="1">
    <source>
        <dbReference type="ARBA" id="ARBA00023118"/>
    </source>
</evidence>
<evidence type="ECO:0000259" key="2">
    <source>
        <dbReference type="Pfam" id="PF03787"/>
    </source>
</evidence>